<feature type="region of interest" description="Disordered" evidence="1">
    <location>
        <begin position="109"/>
        <end position="143"/>
    </location>
</feature>
<accession>A0A250XQA4</accession>
<evidence type="ECO:0000313" key="2">
    <source>
        <dbReference type="EMBL" id="GAX85238.1"/>
    </source>
</evidence>
<reference evidence="2 3" key="1">
    <citation type="submission" date="2017-08" db="EMBL/GenBank/DDBJ databases">
        <title>Acidophilic green algal genome provides insights into adaptation to an acidic environment.</title>
        <authorList>
            <person name="Hirooka S."/>
            <person name="Hirose Y."/>
            <person name="Kanesaki Y."/>
            <person name="Higuchi S."/>
            <person name="Fujiwara T."/>
            <person name="Onuma R."/>
            <person name="Era A."/>
            <person name="Ohbayashi R."/>
            <person name="Uzuka A."/>
            <person name="Nozaki H."/>
            <person name="Yoshikawa H."/>
            <person name="Miyagishima S.Y."/>
        </authorList>
    </citation>
    <scope>NUCLEOTIDE SEQUENCE [LARGE SCALE GENOMIC DNA]</scope>
    <source>
        <strain evidence="2 3">NIES-2499</strain>
    </source>
</reference>
<organism evidence="2 3">
    <name type="scientific">Chlamydomonas eustigma</name>
    <dbReference type="NCBI Taxonomy" id="1157962"/>
    <lineage>
        <taxon>Eukaryota</taxon>
        <taxon>Viridiplantae</taxon>
        <taxon>Chlorophyta</taxon>
        <taxon>core chlorophytes</taxon>
        <taxon>Chlorophyceae</taxon>
        <taxon>CS clade</taxon>
        <taxon>Chlamydomonadales</taxon>
        <taxon>Chlamydomonadaceae</taxon>
        <taxon>Chlamydomonas</taxon>
    </lineage>
</organism>
<comment type="caution">
    <text evidence="2">The sequence shown here is derived from an EMBL/GenBank/DDBJ whole genome shotgun (WGS) entry which is preliminary data.</text>
</comment>
<proteinExistence type="predicted"/>
<name>A0A250XQA4_9CHLO</name>
<evidence type="ECO:0000256" key="1">
    <source>
        <dbReference type="SAM" id="MobiDB-lite"/>
    </source>
</evidence>
<evidence type="ECO:0000313" key="3">
    <source>
        <dbReference type="Proteomes" id="UP000232323"/>
    </source>
</evidence>
<protein>
    <submittedName>
        <fullName evidence="2">Uncharacterized protein</fullName>
    </submittedName>
</protein>
<sequence length="143" mass="15852">MSEFLESSLEPLITTDNKYDNEKCPKFLDNDVSLCRTSKIKDLWDRTTSRLRAAFNPTMSFHEHCDRKFKSEQQRNKAYPQAVRSLSGPAAVVAAGRTVSNGVTSCYVSTSSNSRTFSGRPAASSARGDTHGKKSSLLFRPIP</sequence>
<keyword evidence="3" id="KW-1185">Reference proteome</keyword>
<gene>
    <name evidence="2" type="ORF">CEUSTIGMA_g12658.t1</name>
</gene>
<dbReference type="AlphaFoldDB" id="A0A250XQA4"/>
<dbReference type="Proteomes" id="UP000232323">
    <property type="component" value="Unassembled WGS sequence"/>
</dbReference>
<dbReference type="EMBL" id="BEGY01000157">
    <property type="protein sequence ID" value="GAX85238.1"/>
    <property type="molecule type" value="Genomic_DNA"/>
</dbReference>